<name>A0A7D5GFM2_9EURY</name>
<evidence type="ECO:0000259" key="1">
    <source>
        <dbReference type="PROSITE" id="PS51704"/>
    </source>
</evidence>
<proteinExistence type="predicted"/>
<dbReference type="InterPro" id="IPR017946">
    <property type="entry name" value="PLC-like_Pdiesterase_TIM-brl"/>
</dbReference>
<dbReference type="Proteomes" id="UP000509750">
    <property type="component" value="Chromosome"/>
</dbReference>
<dbReference type="OrthoDB" id="19020at2157"/>
<organism evidence="2 3">
    <name type="scientific">Halorarum halophilum</name>
    <dbReference type="NCBI Taxonomy" id="2743090"/>
    <lineage>
        <taxon>Archaea</taxon>
        <taxon>Methanobacteriati</taxon>
        <taxon>Methanobacteriota</taxon>
        <taxon>Stenosarchaea group</taxon>
        <taxon>Halobacteria</taxon>
        <taxon>Halobacteriales</taxon>
        <taxon>Haloferacaceae</taxon>
        <taxon>Halorarum</taxon>
    </lineage>
</organism>
<dbReference type="Pfam" id="PF03009">
    <property type="entry name" value="GDPD"/>
    <property type="match status" value="1"/>
</dbReference>
<dbReference type="RefSeq" id="WP_179169445.1">
    <property type="nucleotide sequence ID" value="NZ_CP058529.1"/>
</dbReference>
<dbReference type="GO" id="GO:0006629">
    <property type="term" value="P:lipid metabolic process"/>
    <property type="evidence" value="ECO:0007669"/>
    <property type="project" value="InterPro"/>
</dbReference>
<dbReference type="CDD" id="cd08556">
    <property type="entry name" value="GDPD"/>
    <property type="match status" value="1"/>
</dbReference>
<dbReference type="SUPFAM" id="SSF51695">
    <property type="entry name" value="PLC-like phosphodiesterases"/>
    <property type="match status" value="1"/>
</dbReference>
<dbReference type="KEGG" id="halg:HUG10_10035"/>
<accession>A0A7D5GFM2</accession>
<dbReference type="PANTHER" id="PTHR46211:SF14">
    <property type="entry name" value="GLYCEROPHOSPHODIESTER PHOSPHODIESTERASE"/>
    <property type="match status" value="1"/>
</dbReference>
<protein>
    <submittedName>
        <fullName evidence="2">Glycerophosphodiester phosphodiesterase</fullName>
    </submittedName>
</protein>
<evidence type="ECO:0000313" key="2">
    <source>
        <dbReference type="EMBL" id="QLG27870.1"/>
    </source>
</evidence>
<dbReference type="GO" id="GO:0008081">
    <property type="term" value="F:phosphoric diester hydrolase activity"/>
    <property type="evidence" value="ECO:0007669"/>
    <property type="project" value="InterPro"/>
</dbReference>
<feature type="domain" description="GP-PDE" evidence="1">
    <location>
        <begin position="1"/>
        <end position="220"/>
    </location>
</feature>
<reference evidence="2 3" key="1">
    <citation type="submission" date="2020-07" db="EMBL/GenBank/DDBJ databases">
        <title>Gai3-2, isolated from salt lake.</title>
        <authorList>
            <person name="Cui H."/>
            <person name="Shi X."/>
        </authorList>
    </citation>
    <scope>NUCLEOTIDE SEQUENCE [LARGE SCALE GENOMIC DNA]</scope>
    <source>
        <strain evidence="2 3">Gai3-2</strain>
    </source>
</reference>
<sequence>MEIIGHRGCADQYPENTVHAVQRSSRYLDTIEVDVRRCGSGELVVFHDETVDRLTDATGRVTDLDWTELRELEVMDSGETIPRLSTVLEAFPRGVRAQVELKGRGLAEDVRDVVAGSDVEVAVSSFDIDALAEVHDLGWDVRTGYLFESNPAGNLAAAVELGCAVVHPYYDLCLKTDVVDDAHEAGLEVVAWKAARTAEEVAALRTVGVDGVTADRWDIG</sequence>
<evidence type="ECO:0000313" key="3">
    <source>
        <dbReference type="Proteomes" id="UP000509750"/>
    </source>
</evidence>
<dbReference type="InterPro" id="IPR030395">
    <property type="entry name" value="GP_PDE_dom"/>
</dbReference>
<dbReference type="EMBL" id="CP058529">
    <property type="protein sequence ID" value="QLG27870.1"/>
    <property type="molecule type" value="Genomic_DNA"/>
</dbReference>
<dbReference type="Gene3D" id="3.20.20.190">
    <property type="entry name" value="Phosphatidylinositol (PI) phosphodiesterase"/>
    <property type="match status" value="1"/>
</dbReference>
<dbReference type="PROSITE" id="PS51704">
    <property type="entry name" value="GP_PDE"/>
    <property type="match status" value="1"/>
</dbReference>
<keyword evidence="3" id="KW-1185">Reference proteome</keyword>
<dbReference type="GeneID" id="56029174"/>
<dbReference type="PANTHER" id="PTHR46211">
    <property type="entry name" value="GLYCEROPHOSPHORYL DIESTER PHOSPHODIESTERASE"/>
    <property type="match status" value="1"/>
</dbReference>
<gene>
    <name evidence="2" type="ORF">HUG10_10035</name>
</gene>
<dbReference type="AlphaFoldDB" id="A0A7D5GFM2"/>